<accession>A0A6P6WTZ7</accession>
<reference evidence="2" key="1">
    <citation type="journal article" date="2025" name="Foods">
        <title>Unveiling the Microbial Signatures of Arabica Coffee Cherries: Insights into Ripeness Specific Diversity, Functional Traits, and Implications for Quality and Safety.</title>
        <authorList>
            <consortium name="RefSeq"/>
            <person name="Tenea G.N."/>
            <person name="Cifuentes V."/>
            <person name="Reyes P."/>
            <person name="Cevallos-Vallejos M."/>
        </authorList>
    </citation>
    <scope>NUCLEOTIDE SEQUENCE [LARGE SCALE GENOMIC DNA]</scope>
</reference>
<dbReference type="RefSeq" id="XP_027118968.1">
    <property type="nucleotide sequence ID" value="XM_027263167.1"/>
</dbReference>
<evidence type="ECO:0000256" key="1">
    <source>
        <dbReference type="SAM" id="MobiDB-lite"/>
    </source>
</evidence>
<proteinExistence type="predicted"/>
<reference evidence="3 4" key="2">
    <citation type="submission" date="2025-04" db="UniProtKB">
        <authorList>
            <consortium name="RefSeq"/>
        </authorList>
    </citation>
    <scope>IDENTIFICATION</scope>
    <source>
        <tissue evidence="3 4">Leaves</tissue>
    </source>
</reference>
<evidence type="ECO:0000313" key="5">
    <source>
        <dbReference type="RefSeq" id="XP_027118968.1"/>
    </source>
</evidence>
<protein>
    <submittedName>
        <fullName evidence="3">Uncharacterized protein LOC113736196</fullName>
    </submittedName>
    <submittedName>
        <fullName evidence="4">Uncharacterized protein LOC113736198</fullName>
    </submittedName>
    <submittedName>
        <fullName evidence="5">Uncharacterized protein LOC113736275</fullName>
    </submittedName>
</protein>
<gene>
    <name evidence="3" type="primary">LOC113736196</name>
    <name evidence="4" type="synonym">LOC113736198</name>
    <name evidence="5" type="synonym">LOC113736275</name>
    <name evidence="6" type="synonym">LOC140038960</name>
</gene>
<dbReference type="RefSeq" id="XP_027118849.1">
    <property type="nucleotide sequence ID" value="XM_027263048.1"/>
</dbReference>
<sequence>MAAAKSGIGSGQKDEPIIPMASTVNPNDDVVIQKAKFAVDSYNGQAGTGLKFNSVEFGFCWSVSDVTDYLLAINTHDDKGPYCDPALVSDTLKSNAHTYELIWYNHKKK</sequence>
<evidence type="ECO:0000313" key="3">
    <source>
        <dbReference type="RefSeq" id="XP_027118849.1"/>
    </source>
</evidence>
<evidence type="ECO:0000313" key="2">
    <source>
        <dbReference type="Proteomes" id="UP001652660"/>
    </source>
</evidence>
<name>A0A6P6WTZ7_COFAR</name>
<dbReference type="RefSeq" id="XP_071940780.1">
    <property type="nucleotide sequence ID" value="XM_072084679.1"/>
</dbReference>
<dbReference type="AlphaFoldDB" id="A0A6P6WTZ7"/>
<evidence type="ECO:0000313" key="6">
    <source>
        <dbReference type="RefSeq" id="XP_071940780.1"/>
    </source>
</evidence>
<dbReference type="Proteomes" id="UP001652660">
    <property type="component" value="Chromosome 3e"/>
</dbReference>
<organism evidence="2 3">
    <name type="scientific">Coffea arabica</name>
    <name type="common">Arabian coffee</name>
    <dbReference type="NCBI Taxonomy" id="13443"/>
    <lineage>
        <taxon>Eukaryota</taxon>
        <taxon>Viridiplantae</taxon>
        <taxon>Streptophyta</taxon>
        <taxon>Embryophyta</taxon>
        <taxon>Tracheophyta</taxon>
        <taxon>Spermatophyta</taxon>
        <taxon>Magnoliopsida</taxon>
        <taxon>eudicotyledons</taxon>
        <taxon>Gunneridae</taxon>
        <taxon>Pentapetalae</taxon>
        <taxon>asterids</taxon>
        <taxon>lamiids</taxon>
        <taxon>Gentianales</taxon>
        <taxon>Rubiaceae</taxon>
        <taxon>Ixoroideae</taxon>
        <taxon>Gardenieae complex</taxon>
        <taxon>Bertiereae - Coffeeae clade</taxon>
        <taxon>Coffeeae</taxon>
        <taxon>Coffea</taxon>
    </lineage>
</organism>
<feature type="region of interest" description="Disordered" evidence="1">
    <location>
        <begin position="1"/>
        <end position="22"/>
    </location>
</feature>
<keyword evidence="2" id="KW-1185">Reference proteome</keyword>
<dbReference type="Gene3D" id="3.10.450.10">
    <property type="match status" value="1"/>
</dbReference>
<dbReference type="RefSeq" id="XP_027118850.1">
    <property type="nucleotide sequence ID" value="XM_027263049.1"/>
</dbReference>
<dbReference type="GeneID" id="113736196"/>
<evidence type="ECO:0000313" key="4">
    <source>
        <dbReference type="RefSeq" id="XP_027118850.1"/>
    </source>
</evidence>